<dbReference type="STRING" id="93625.A0A409XRY5"/>
<dbReference type="EMBL" id="NHYD01000731">
    <property type="protein sequence ID" value="PPQ93480.1"/>
    <property type="molecule type" value="Genomic_DNA"/>
</dbReference>
<organism evidence="1 2">
    <name type="scientific">Psilocybe cyanescens</name>
    <dbReference type="NCBI Taxonomy" id="93625"/>
    <lineage>
        <taxon>Eukaryota</taxon>
        <taxon>Fungi</taxon>
        <taxon>Dikarya</taxon>
        <taxon>Basidiomycota</taxon>
        <taxon>Agaricomycotina</taxon>
        <taxon>Agaricomycetes</taxon>
        <taxon>Agaricomycetidae</taxon>
        <taxon>Agaricales</taxon>
        <taxon>Agaricineae</taxon>
        <taxon>Strophariaceae</taxon>
        <taxon>Psilocybe</taxon>
    </lineage>
</organism>
<proteinExistence type="predicted"/>
<dbReference type="InParanoid" id="A0A409XRY5"/>
<name>A0A409XRY5_PSICY</name>
<keyword evidence="2" id="KW-1185">Reference proteome</keyword>
<evidence type="ECO:0000313" key="2">
    <source>
        <dbReference type="Proteomes" id="UP000283269"/>
    </source>
</evidence>
<evidence type="ECO:0000313" key="1">
    <source>
        <dbReference type="EMBL" id="PPQ93480.1"/>
    </source>
</evidence>
<comment type="caution">
    <text evidence="1">The sequence shown here is derived from an EMBL/GenBank/DDBJ whole genome shotgun (WGS) entry which is preliminary data.</text>
</comment>
<dbReference type="AlphaFoldDB" id="A0A409XRY5"/>
<sequence>MATGKDFLDTHEKLQRLMLRAGGILEWAKEHNCKFGIKKFQLLDATQKTVKDTATGHWVSILRPDLVLGGQTIKSQSSAKFLDVIVYNKLN</sequence>
<reference evidence="1 2" key="1">
    <citation type="journal article" date="2018" name="Evol. Lett.">
        <title>Horizontal gene cluster transfer increased hallucinogenic mushroom diversity.</title>
        <authorList>
            <person name="Reynolds H.T."/>
            <person name="Vijayakumar V."/>
            <person name="Gluck-Thaler E."/>
            <person name="Korotkin H.B."/>
            <person name="Matheny P.B."/>
            <person name="Slot J.C."/>
        </authorList>
    </citation>
    <scope>NUCLEOTIDE SEQUENCE [LARGE SCALE GENOMIC DNA]</scope>
    <source>
        <strain evidence="1 2">2631</strain>
    </source>
</reference>
<accession>A0A409XRY5</accession>
<dbReference type="OrthoDB" id="3044497at2759"/>
<dbReference type="Proteomes" id="UP000283269">
    <property type="component" value="Unassembled WGS sequence"/>
</dbReference>
<gene>
    <name evidence="1" type="ORF">CVT25_008497</name>
</gene>
<protein>
    <submittedName>
        <fullName evidence="1">Uncharacterized protein</fullName>
    </submittedName>
</protein>